<evidence type="ECO:0000313" key="2">
    <source>
        <dbReference type="EMBL" id="MFC5725028.1"/>
    </source>
</evidence>
<organism evidence="2 3">
    <name type="scientific">Streptomyces gamaensis</name>
    <dbReference type="NCBI Taxonomy" id="1763542"/>
    <lineage>
        <taxon>Bacteria</taxon>
        <taxon>Bacillati</taxon>
        <taxon>Actinomycetota</taxon>
        <taxon>Actinomycetes</taxon>
        <taxon>Kitasatosporales</taxon>
        <taxon>Streptomycetaceae</taxon>
        <taxon>Streptomyces</taxon>
    </lineage>
</organism>
<sequence length="132" mass="13124">MRYESADGGVRRDTVLAWPSGGPEQDVAVLARAVGELTGAGRGPAGVRAAGLALPASVRDGRVTAWPSRPSWTGLDLDAVLERVLPGVPTAREDDGSAAALAEAAAANCPDLVFLGLGTGVGGGLGLGGRLP</sequence>
<proteinExistence type="inferred from homology"/>
<evidence type="ECO:0000313" key="3">
    <source>
        <dbReference type="Proteomes" id="UP001596083"/>
    </source>
</evidence>
<dbReference type="RefSeq" id="WP_390321787.1">
    <property type="nucleotide sequence ID" value="NZ_JBHSPB010000045.1"/>
</dbReference>
<protein>
    <submittedName>
        <fullName evidence="2">ROK family protein</fullName>
    </submittedName>
</protein>
<accession>A0ABW0ZDH7</accession>
<dbReference type="InterPro" id="IPR043129">
    <property type="entry name" value="ATPase_NBD"/>
</dbReference>
<feature type="non-terminal residue" evidence="2">
    <location>
        <position position="132"/>
    </location>
</feature>
<dbReference type="Pfam" id="PF00480">
    <property type="entry name" value="ROK"/>
    <property type="match status" value="1"/>
</dbReference>
<comment type="caution">
    <text evidence="2">The sequence shown here is derived from an EMBL/GenBank/DDBJ whole genome shotgun (WGS) entry which is preliminary data.</text>
</comment>
<comment type="similarity">
    <text evidence="1">Belongs to the ROK (NagC/XylR) family.</text>
</comment>
<dbReference type="EMBL" id="JBHSPB010000045">
    <property type="protein sequence ID" value="MFC5725028.1"/>
    <property type="molecule type" value="Genomic_DNA"/>
</dbReference>
<gene>
    <name evidence="2" type="ORF">ACFP1Z_33290</name>
</gene>
<dbReference type="Proteomes" id="UP001596083">
    <property type="component" value="Unassembled WGS sequence"/>
</dbReference>
<dbReference type="InterPro" id="IPR000600">
    <property type="entry name" value="ROK"/>
</dbReference>
<dbReference type="Gene3D" id="3.30.420.40">
    <property type="match status" value="2"/>
</dbReference>
<name>A0ABW0ZDH7_9ACTN</name>
<evidence type="ECO:0000256" key="1">
    <source>
        <dbReference type="ARBA" id="ARBA00006479"/>
    </source>
</evidence>
<reference evidence="3" key="1">
    <citation type="journal article" date="2019" name="Int. J. Syst. Evol. Microbiol.">
        <title>The Global Catalogue of Microorganisms (GCM) 10K type strain sequencing project: providing services to taxonomists for standard genome sequencing and annotation.</title>
        <authorList>
            <consortium name="The Broad Institute Genomics Platform"/>
            <consortium name="The Broad Institute Genome Sequencing Center for Infectious Disease"/>
            <person name="Wu L."/>
            <person name="Ma J."/>
        </authorList>
    </citation>
    <scope>NUCLEOTIDE SEQUENCE [LARGE SCALE GENOMIC DNA]</scope>
    <source>
        <strain evidence="3">CGMCC 4.7304</strain>
    </source>
</reference>
<keyword evidence="3" id="KW-1185">Reference proteome</keyword>
<dbReference type="SUPFAM" id="SSF53067">
    <property type="entry name" value="Actin-like ATPase domain"/>
    <property type="match status" value="1"/>
</dbReference>